<dbReference type="Proteomes" id="UP000756710">
    <property type="component" value="Unassembled WGS sequence"/>
</dbReference>
<sequence>MSLRNRREQPGDRRKARPDFEELLASIDIPEPFEIQVLCDKIAEQRGRALYLHSVPGISGTDAPCGMWIATDVADHVFHEAATTPLHRDHIILHEISHMLLGHGTITDGTQPGVSSLFSGIDPATVISLLNRASYATEDERDAERLAGLIAGKAELSSPRRRPMHHQVLRRLGNALGDSYSD</sequence>
<dbReference type="EMBL" id="JAGGLR010000001">
    <property type="protein sequence ID" value="MBP2059597.1"/>
    <property type="molecule type" value="Genomic_DNA"/>
</dbReference>
<name>A0A060ZVZ3_9ACTN</name>
<reference evidence="2 3" key="2">
    <citation type="submission" date="2021-03" db="EMBL/GenBank/DDBJ databases">
        <title>Genomic Encyclopedia of Type Strains, Phase IV (KMG-IV): sequencing the most valuable type-strain genomes for metagenomic binning, comparative biology and taxonomic classification.</title>
        <authorList>
            <person name="Goeker M."/>
        </authorList>
    </citation>
    <scope>NUCLEOTIDE SEQUENCE [LARGE SCALE GENOMIC DNA]</scope>
    <source>
        <strain evidence="2 3">DSM 41954</strain>
    </source>
</reference>
<dbReference type="HOGENOM" id="CLU_104213_2_0_11"/>
<keyword evidence="3" id="KW-1185">Reference proteome</keyword>
<gene>
    <name evidence="2" type="ORF">J2Z30_000593</name>
    <name evidence="1" type="ORF">SIRAN6951</name>
</gene>
<dbReference type="RefSeq" id="WP_209468522.1">
    <property type="nucleotide sequence ID" value="NZ_BAABDR010000060.1"/>
</dbReference>
<protein>
    <recommendedName>
        <fullName evidence="4">Regulator component</fullName>
    </recommendedName>
</protein>
<dbReference type="AlphaFoldDB" id="A0A060ZVZ3"/>
<evidence type="ECO:0000313" key="1">
    <source>
        <dbReference type="EMBL" id="CDR10464.1"/>
    </source>
</evidence>
<dbReference type="EMBL" id="LK022848">
    <property type="protein sequence ID" value="CDR10464.1"/>
    <property type="molecule type" value="Genomic_DNA"/>
</dbReference>
<proteinExistence type="predicted"/>
<accession>A0A060ZVZ3</accession>
<evidence type="ECO:0000313" key="3">
    <source>
        <dbReference type="Proteomes" id="UP000756710"/>
    </source>
</evidence>
<evidence type="ECO:0000313" key="2">
    <source>
        <dbReference type="EMBL" id="MBP2059597.1"/>
    </source>
</evidence>
<reference evidence="1" key="1">
    <citation type="submission" date="2014-05" db="EMBL/GenBank/DDBJ databases">
        <authorList>
            <person name="Horn Fabian"/>
        </authorList>
    </citation>
    <scope>NUCLEOTIDE SEQUENCE</scope>
</reference>
<organism evidence="1">
    <name type="scientific">Streptomyces iranensis</name>
    <dbReference type="NCBI Taxonomy" id="576784"/>
    <lineage>
        <taxon>Bacteria</taxon>
        <taxon>Bacillati</taxon>
        <taxon>Actinomycetota</taxon>
        <taxon>Actinomycetes</taxon>
        <taxon>Kitasatosporales</taxon>
        <taxon>Streptomycetaceae</taxon>
        <taxon>Streptomyces</taxon>
        <taxon>Streptomyces violaceusniger group</taxon>
    </lineage>
</organism>
<evidence type="ECO:0008006" key="4">
    <source>
        <dbReference type="Google" id="ProtNLM"/>
    </source>
</evidence>